<dbReference type="PANTHER" id="PTHR43465:SF2">
    <property type="entry name" value="DUF1680 DOMAIN PROTEIN (AFU_ORTHOLOGUE AFUA_1G08910)"/>
    <property type="match status" value="1"/>
</dbReference>
<dbReference type="RefSeq" id="WP_090594968.1">
    <property type="nucleotide sequence ID" value="NZ_LT629688.1"/>
</dbReference>
<feature type="domain" description="Non-reducing end beta-L-arabinofuranosidase-like GH127 C-terminal" evidence="3">
    <location>
        <begin position="524"/>
        <end position="632"/>
    </location>
</feature>
<sequence>MTPPTPGTATTLPVVAARGVRGRGVGGPAVRLHPEGELGRWQRLNREATVPHAVTQLGLAGNLENFRRLPDGDAEGYRGRYPFLDTDLYKTLEGVAVVLAEAPTPELTAFWEESLAAITAAQRPDGYLNTWYQAPDVPAEPWSDLSWGHELYDLGHLVQAAVAARRRLGDDRLLGVARRFADLAVQRYGPAGEPGYCGHPEVEMALVELYRETGVEDYLELARLFVDRRGEGRLVHRIFSAEYFQDAVPLRELDSVTGHAVRMVYLGAGATDVALETGDADLLAALERLWDDMVASKLYLTGGLGSRHSDEAIGDRFELPSERGYNETCAAIGTMQWGWRLFLATGRADVLDVVERVLYNAYAVGTSAEGTAFFYDNPLQRRPDHVQRSGAEIGGDLLRRPWFGCPCCPPNVVRWNAELGDHLAVLDEDSLTLALLTSASLDTALLDLDVRTDYPWDAHLTVTVRRAVDRPVALVLRVPAWTELTEVRVGGEVVPAEVVDGWLRLERVWAAGDGVEVALRQPTRLVRADPRVDALRGSRAVVRGAVVHCVEQVDSDADVEDLVLGPGSAAGIRPGPDHAVVVPVSVRRTTPGRLYRDEDEPADPVHPHHGVVFVPYATWGNREPGAMRVWLPDA</sequence>
<dbReference type="InterPro" id="IPR012878">
    <property type="entry name" value="Beta-AFase-like_GH127_cat"/>
</dbReference>
<name>A0A1G7CFA3_9ACTN</name>
<feature type="domain" description="Non-reducing end beta-L-arabinofuranosidase-like GH127 catalytic" evidence="1">
    <location>
        <begin position="30"/>
        <end position="420"/>
    </location>
</feature>
<keyword evidence="5" id="KW-1185">Reference proteome</keyword>
<dbReference type="OrthoDB" id="9757939at2"/>
<evidence type="ECO:0000259" key="1">
    <source>
        <dbReference type="Pfam" id="PF07944"/>
    </source>
</evidence>
<dbReference type="GO" id="GO:0005975">
    <property type="term" value="P:carbohydrate metabolic process"/>
    <property type="evidence" value="ECO:0007669"/>
    <property type="project" value="InterPro"/>
</dbReference>
<dbReference type="Pfam" id="PF20737">
    <property type="entry name" value="Glyco_hydro127C"/>
    <property type="match status" value="1"/>
</dbReference>
<dbReference type="AlphaFoldDB" id="A0A1G7CFA3"/>
<protein>
    <recommendedName>
        <fullName evidence="6">Glycoside hydrolase family 127 protein</fullName>
    </recommendedName>
</protein>
<dbReference type="InterPro" id="IPR049046">
    <property type="entry name" value="Beta-AFase-like_GH127_middle"/>
</dbReference>
<proteinExistence type="predicted"/>
<gene>
    <name evidence="4" type="ORF">SAMN04489747_3254</name>
</gene>
<evidence type="ECO:0000313" key="5">
    <source>
        <dbReference type="Proteomes" id="UP000198546"/>
    </source>
</evidence>
<evidence type="ECO:0008006" key="6">
    <source>
        <dbReference type="Google" id="ProtNLM"/>
    </source>
</evidence>
<organism evidence="4 5">
    <name type="scientific">Auraticoccus monumenti</name>
    <dbReference type="NCBI Taxonomy" id="675864"/>
    <lineage>
        <taxon>Bacteria</taxon>
        <taxon>Bacillati</taxon>
        <taxon>Actinomycetota</taxon>
        <taxon>Actinomycetes</taxon>
        <taxon>Propionibacteriales</taxon>
        <taxon>Propionibacteriaceae</taxon>
        <taxon>Auraticoccus</taxon>
    </lineage>
</organism>
<dbReference type="PANTHER" id="PTHR43465">
    <property type="entry name" value="DUF1680 DOMAIN PROTEIN (AFU_ORTHOLOGUE AFUA_1G08910)"/>
    <property type="match status" value="1"/>
</dbReference>
<feature type="domain" description="Non-reducing end beta-L-arabinofuranosidase-like GH127 middle" evidence="2">
    <location>
        <begin position="439"/>
        <end position="519"/>
    </location>
</feature>
<evidence type="ECO:0000259" key="2">
    <source>
        <dbReference type="Pfam" id="PF20736"/>
    </source>
</evidence>
<reference evidence="4 5" key="1">
    <citation type="submission" date="2016-10" db="EMBL/GenBank/DDBJ databases">
        <authorList>
            <person name="de Groot N.N."/>
        </authorList>
    </citation>
    <scope>NUCLEOTIDE SEQUENCE [LARGE SCALE GENOMIC DNA]</scope>
    <source>
        <strain evidence="4 5">MON 2.2</strain>
    </source>
</reference>
<dbReference type="InterPro" id="IPR049049">
    <property type="entry name" value="Beta-AFase-like_GH127_C"/>
</dbReference>
<dbReference type="InterPro" id="IPR049174">
    <property type="entry name" value="Beta-AFase-like"/>
</dbReference>
<dbReference type="Proteomes" id="UP000198546">
    <property type="component" value="Chromosome i"/>
</dbReference>
<accession>A0A1G7CFA3</accession>
<dbReference type="Pfam" id="PF07944">
    <property type="entry name" value="Beta-AFase-like_GH127_cat"/>
    <property type="match status" value="1"/>
</dbReference>
<evidence type="ECO:0000313" key="4">
    <source>
        <dbReference type="EMBL" id="SDE38052.1"/>
    </source>
</evidence>
<dbReference type="EMBL" id="LT629688">
    <property type="protein sequence ID" value="SDE38052.1"/>
    <property type="molecule type" value="Genomic_DNA"/>
</dbReference>
<dbReference type="STRING" id="675864.SAMN04489747_3254"/>
<dbReference type="SUPFAM" id="SSF48208">
    <property type="entry name" value="Six-hairpin glycosidases"/>
    <property type="match status" value="1"/>
</dbReference>
<evidence type="ECO:0000259" key="3">
    <source>
        <dbReference type="Pfam" id="PF20737"/>
    </source>
</evidence>
<dbReference type="Pfam" id="PF20736">
    <property type="entry name" value="Glyco_hydro127M"/>
    <property type="match status" value="1"/>
</dbReference>
<dbReference type="InterPro" id="IPR008928">
    <property type="entry name" value="6-hairpin_glycosidase_sf"/>
</dbReference>